<name>A0A060UUP5_9PROT</name>
<evidence type="ECO:0000313" key="1">
    <source>
        <dbReference type="EMBL" id="CDQ12021.1"/>
    </source>
</evidence>
<sequence length="48" mass="5096">MLNLIIQMEDADELGKQPAGDATPDLFINNLATERGNAGHSSAKLQEG</sequence>
<organism evidence="1">
    <name type="scientific">Acidithiobacillus ferrivorans</name>
    <dbReference type="NCBI Taxonomy" id="160808"/>
    <lineage>
        <taxon>Bacteria</taxon>
        <taxon>Pseudomonadati</taxon>
        <taxon>Pseudomonadota</taxon>
        <taxon>Acidithiobacillia</taxon>
        <taxon>Acidithiobacillales</taxon>
        <taxon>Acidithiobacillaceae</taxon>
        <taxon>Acidithiobacillus</taxon>
    </lineage>
</organism>
<protein>
    <submittedName>
        <fullName evidence="1">Uncharacterized protein</fullName>
    </submittedName>
</protein>
<gene>
    <name evidence="1" type="ORF">AFERRI_10008</name>
</gene>
<comment type="caution">
    <text evidence="1">The sequence shown here is derived from an EMBL/GenBank/DDBJ whole genome shotgun (WGS) entry which is preliminary data.</text>
</comment>
<dbReference type="EMBL" id="CCCS020000061">
    <property type="protein sequence ID" value="CDQ12021.1"/>
    <property type="molecule type" value="Genomic_DNA"/>
</dbReference>
<reference evidence="1" key="1">
    <citation type="submission" date="2014-03" db="EMBL/GenBank/DDBJ databases">
        <authorList>
            <person name="Genoscope - CEA"/>
        </authorList>
    </citation>
    <scope>NUCLEOTIDE SEQUENCE [LARGE SCALE GENOMIC DNA]</scope>
    <source>
        <strain evidence="1">CF27</strain>
    </source>
</reference>
<proteinExistence type="predicted"/>
<dbReference type="AlphaFoldDB" id="A0A060UUP5"/>
<accession>A0A060UUP5</accession>
<reference evidence="1" key="2">
    <citation type="submission" date="2014-07" db="EMBL/GenBank/DDBJ databases">
        <title>Initial genome analysis of the psychrotolerant acidophile Acidithiobacillus ferrivorans CF27: insights into iron and sulfur oxidation pathways and into biofilm formation.</title>
        <authorList>
            <person name="Talla E."/>
            <person name="Hedrich S."/>
            <person name="Mangenot S."/>
            <person name="Ji B."/>
            <person name="Johnson D.B."/>
            <person name="Barbe V."/>
            <person name="Bonnefoy V."/>
        </authorList>
    </citation>
    <scope>NUCLEOTIDE SEQUENCE [LARGE SCALE GENOMIC DNA]</scope>
    <source>
        <strain evidence="1">CF27</strain>
    </source>
</reference>